<dbReference type="Pfam" id="PF01344">
    <property type="entry name" value="Kelch_1"/>
    <property type="match status" value="2"/>
</dbReference>
<dbReference type="InterPro" id="IPR015915">
    <property type="entry name" value="Kelch-typ_b-propeller"/>
</dbReference>
<dbReference type="PANTHER" id="PTHR46407">
    <property type="entry name" value="OS02G0208700 PROTEIN"/>
    <property type="match status" value="1"/>
</dbReference>
<evidence type="ECO:0000313" key="2">
    <source>
        <dbReference type="Proteomes" id="UP000001514"/>
    </source>
</evidence>
<dbReference type="eggNOG" id="KOG1072">
    <property type="taxonomic scope" value="Eukaryota"/>
</dbReference>
<protein>
    <recommendedName>
        <fullName evidence="3">F-box domain-containing protein</fullName>
    </recommendedName>
</protein>
<dbReference type="InParanoid" id="D8R2F5"/>
<dbReference type="HOGENOM" id="CLU_689638_0_0_1"/>
<sequence length="400" mass="43301">MDWNSAFKDLDGVDLIPGLPDHLVIQRVLSRISWWDFSSAIRVSRGWLAAIQETAKNATASLDRRPRLLGCIHPASSKRPKRDQQSRGDPFFAISIQAPGHSSGWEILPSIPGLSCGAPLSGRCVCVDSKLFVLGGRDPRSWEFLPDVFVLDLTRGCGRRIWQRCAPMATPRSAFACVAVGGKIVVAGGQGDEVLTLASAEIYDVCANRWEPLPDLNVPRTECNGGVIDGRICVVGGYSSVEKSCELDDDQSTFWVSSADAISIGAKSWETIEDFQTPGILPGYSWEIQSGILQSVHRSVLGGLLNRCSSNQWRTIDGKIACSDRPGEDGNATAELMVLAAACGKDQVYACSCSLDPLNPSGRVKVLLCRAASGGELVKWERVECPFELAQYGASCFLIH</sequence>
<dbReference type="OMA" id="WERVECP"/>
<dbReference type="SUPFAM" id="SSF117281">
    <property type="entry name" value="Kelch motif"/>
    <property type="match status" value="1"/>
</dbReference>
<evidence type="ECO:0000313" key="1">
    <source>
        <dbReference type="EMBL" id="EFJ33718.1"/>
    </source>
</evidence>
<dbReference type="InterPro" id="IPR006652">
    <property type="entry name" value="Kelch_1"/>
</dbReference>
<accession>D8R2F5</accession>
<reference evidence="1 2" key="1">
    <citation type="journal article" date="2011" name="Science">
        <title>The Selaginella genome identifies genetic changes associated with the evolution of vascular plants.</title>
        <authorList>
            <person name="Banks J.A."/>
            <person name="Nishiyama T."/>
            <person name="Hasebe M."/>
            <person name="Bowman J.L."/>
            <person name="Gribskov M."/>
            <person name="dePamphilis C."/>
            <person name="Albert V.A."/>
            <person name="Aono N."/>
            <person name="Aoyama T."/>
            <person name="Ambrose B.A."/>
            <person name="Ashton N.W."/>
            <person name="Axtell M.J."/>
            <person name="Barker E."/>
            <person name="Barker M.S."/>
            <person name="Bennetzen J.L."/>
            <person name="Bonawitz N.D."/>
            <person name="Chapple C."/>
            <person name="Cheng C."/>
            <person name="Correa L.G."/>
            <person name="Dacre M."/>
            <person name="DeBarry J."/>
            <person name="Dreyer I."/>
            <person name="Elias M."/>
            <person name="Engstrom E.M."/>
            <person name="Estelle M."/>
            <person name="Feng L."/>
            <person name="Finet C."/>
            <person name="Floyd S.K."/>
            <person name="Frommer W.B."/>
            <person name="Fujita T."/>
            <person name="Gramzow L."/>
            <person name="Gutensohn M."/>
            <person name="Harholt J."/>
            <person name="Hattori M."/>
            <person name="Heyl A."/>
            <person name="Hirai T."/>
            <person name="Hiwatashi Y."/>
            <person name="Ishikawa M."/>
            <person name="Iwata M."/>
            <person name="Karol K.G."/>
            <person name="Koehler B."/>
            <person name="Kolukisaoglu U."/>
            <person name="Kubo M."/>
            <person name="Kurata T."/>
            <person name="Lalonde S."/>
            <person name="Li K."/>
            <person name="Li Y."/>
            <person name="Litt A."/>
            <person name="Lyons E."/>
            <person name="Manning G."/>
            <person name="Maruyama T."/>
            <person name="Michael T.P."/>
            <person name="Mikami K."/>
            <person name="Miyazaki S."/>
            <person name="Morinaga S."/>
            <person name="Murata T."/>
            <person name="Mueller-Roeber B."/>
            <person name="Nelson D.R."/>
            <person name="Obara M."/>
            <person name="Oguri Y."/>
            <person name="Olmstead R.G."/>
            <person name="Onodera N."/>
            <person name="Petersen B.L."/>
            <person name="Pils B."/>
            <person name="Prigge M."/>
            <person name="Rensing S.A."/>
            <person name="Riano-Pachon D.M."/>
            <person name="Roberts A.W."/>
            <person name="Sato Y."/>
            <person name="Scheller H.V."/>
            <person name="Schulz B."/>
            <person name="Schulz C."/>
            <person name="Shakirov E.V."/>
            <person name="Shibagaki N."/>
            <person name="Shinohara N."/>
            <person name="Shippen D.E."/>
            <person name="Soerensen I."/>
            <person name="Sotooka R."/>
            <person name="Sugimoto N."/>
            <person name="Sugita M."/>
            <person name="Sumikawa N."/>
            <person name="Tanurdzic M."/>
            <person name="Theissen G."/>
            <person name="Ulvskov P."/>
            <person name="Wakazuki S."/>
            <person name="Weng J.K."/>
            <person name="Willats W.W."/>
            <person name="Wipf D."/>
            <person name="Wolf P.G."/>
            <person name="Yang L."/>
            <person name="Zimmer A.D."/>
            <person name="Zhu Q."/>
            <person name="Mitros T."/>
            <person name="Hellsten U."/>
            <person name="Loque D."/>
            <person name="Otillar R."/>
            <person name="Salamov A."/>
            <person name="Schmutz J."/>
            <person name="Shapiro H."/>
            <person name="Lindquist E."/>
            <person name="Lucas S."/>
            <person name="Rokhsar D."/>
            <person name="Grigoriev I.V."/>
        </authorList>
    </citation>
    <scope>NUCLEOTIDE SEQUENCE [LARGE SCALE GENOMIC DNA]</scope>
</reference>
<proteinExistence type="predicted"/>
<dbReference type="GO" id="GO:0080037">
    <property type="term" value="P:negative regulation of cytokinin-activated signaling pathway"/>
    <property type="evidence" value="ECO:0007669"/>
    <property type="project" value="InterPro"/>
</dbReference>
<dbReference type="KEGG" id="smo:SELMODRAFT_406461"/>
<dbReference type="GO" id="GO:2000762">
    <property type="term" value="P:regulation of phenylpropanoid metabolic process"/>
    <property type="evidence" value="ECO:0007669"/>
    <property type="project" value="InterPro"/>
</dbReference>
<dbReference type="PANTHER" id="PTHR46407:SF3">
    <property type="entry name" value="OS02G0208700 PROTEIN"/>
    <property type="match status" value="1"/>
</dbReference>
<keyword evidence="2" id="KW-1185">Reference proteome</keyword>
<name>D8R2F5_SELML</name>
<dbReference type="Proteomes" id="UP000001514">
    <property type="component" value="Unassembled WGS sequence"/>
</dbReference>
<dbReference type="InterPro" id="IPR044595">
    <property type="entry name" value="KMD1-4"/>
</dbReference>
<dbReference type="Gene3D" id="2.120.10.80">
    <property type="entry name" value="Kelch-type beta propeller"/>
    <property type="match status" value="1"/>
</dbReference>
<dbReference type="Gramene" id="EFJ33718">
    <property type="protein sequence ID" value="EFJ33718"/>
    <property type="gene ID" value="SELMODRAFT_406461"/>
</dbReference>
<dbReference type="AlphaFoldDB" id="D8R2F5"/>
<dbReference type="STRING" id="88036.D8R2F5"/>
<gene>
    <name evidence="1" type="ORF">SELMODRAFT_406461</name>
</gene>
<dbReference type="SMART" id="SM00612">
    <property type="entry name" value="Kelch"/>
    <property type="match status" value="2"/>
</dbReference>
<evidence type="ECO:0008006" key="3">
    <source>
        <dbReference type="Google" id="ProtNLM"/>
    </source>
</evidence>
<dbReference type="OrthoDB" id="45365at2759"/>
<dbReference type="EMBL" id="GL377570">
    <property type="protein sequence ID" value="EFJ33718.1"/>
    <property type="molecule type" value="Genomic_DNA"/>
</dbReference>
<organism evidence="2">
    <name type="scientific">Selaginella moellendorffii</name>
    <name type="common">Spikemoss</name>
    <dbReference type="NCBI Taxonomy" id="88036"/>
    <lineage>
        <taxon>Eukaryota</taxon>
        <taxon>Viridiplantae</taxon>
        <taxon>Streptophyta</taxon>
        <taxon>Embryophyta</taxon>
        <taxon>Tracheophyta</taxon>
        <taxon>Lycopodiopsida</taxon>
        <taxon>Selaginellales</taxon>
        <taxon>Selaginellaceae</taxon>
        <taxon>Selaginella</taxon>
    </lineage>
</organism>